<dbReference type="AlphaFoldDB" id="A0A6N7X8G5"/>
<organism evidence="4 5">
    <name type="scientific">Olsenella porci</name>
    <dbReference type="NCBI Taxonomy" id="2652279"/>
    <lineage>
        <taxon>Bacteria</taxon>
        <taxon>Bacillati</taxon>
        <taxon>Actinomycetota</taxon>
        <taxon>Coriobacteriia</taxon>
        <taxon>Coriobacteriales</taxon>
        <taxon>Atopobiaceae</taxon>
        <taxon>Olsenella</taxon>
    </lineage>
</organism>
<evidence type="ECO:0000259" key="3">
    <source>
        <dbReference type="Pfam" id="PF00535"/>
    </source>
</evidence>
<gene>
    <name evidence="4" type="ORF">FYJ68_01685</name>
</gene>
<dbReference type="SUPFAM" id="SSF53448">
    <property type="entry name" value="Nucleotide-diphospho-sugar transferases"/>
    <property type="match status" value="1"/>
</dbReference>
<proteinExistence type="predicted"/>
<accession>A0A6N7X8G5</accession>
<evidence type="ECO:0000313" key="4">
    <source>
        <dbReference type="EMBL" id="MST71822.1"/>
    </source>
</evidence>
<dbReference type="Proteomes" id="UP000469325">
    <property type="component" value="Unassembled WGS sequence"/>
</dbReference>
<comment type="caution">
    <text evidence="4">The sequence shown here is derived from an EMBL/GenBank/DDBJ whole genome shotgun (WGS) entry which is preliminary data.</text>
</comment>
<reference evidence="4 5" key="1">
    <citation type="submission" date="2019-08" db="EMBL/GenBank/DDBJ databases">
        <title>In-depth cultivation of the pig gut microbiome towards novel bacterial diversity and tailored functional studies.</title>
        <authorList>
            <person name="Wylensek D."/>
            <person name="Hitch T.C.A."/>
            <person name="Clavel T."/>
        </authorList>
    </citation>
    <scope>NUCLEOTIDE SEQUENCE [LARGE SCALE GENOMIC DNA]</scope>
    <source>
        <strain evidence="4 5">CA-Schmier-601-WT-1</strain>
    </source>
</reference>
<feature type="domain" description="Glycosyltransferase 2-like" evidence="3">
    <location>
        <begin position="9"/>
        <end position="176"/>
    </location>
</feature>
<dbReference type="EMBL" id="VUNC01000001">
    <property type="protein sequence ID" value="MST71822.1"/>
    <property type="molecule type" value="Genomic_DNA"/>
</dbReference>
<dbReference type="Pfam" id="PF00535">
    <property type="entry name" value="Glycos_transf_2"/>
    <property type="match status" value="1"/>
</dbReference>
<dbReference type="RefSeq" id="WP_154433570.1">
    <property type="nucleotide sequence ID" value="NZ_VUNC01000001.1"/>
</dbReference>
<protein>
    <submittedName>
        <fullName evidence="4">Glycosyltransferase family 2 protein</fullName>
    </submittedName>
</protein>
<dbReference type="GO" id="GO:0016757">
    <property type="term" value="F:glycosyltransferase activity"/>
    <property type="evidence" value="ECO:0007669"/>
    <property type="project" value="UniProtKB-KW"/>
</dbReference>
<sequence>MTPKAPKISVIMPAYNVDKYVARAVSSIQNQTLEDFELLVVDDGSKDRTGSILDSIAERDIRVTVFHRQNGGAPAARNYALDHAHGKYVVFFDADDWAEPRMLQDMYEMCEKDHLQLAIAAFYIDTYYGSEGEHTEEVKGCPTRIYPTQQEFRAGAWKLFDKNLLYTPWNKMFLRSRIEEIDIRFKPTFWDDFPFVLDYIRDVERVGNTQTAYYHFIRQRSESETSRWRPNMYQKREEEHGWMLDLYRHWGLDGDPASMEMVQRRYVERLIGCIENVCNPMCDLDQKQKLAEIDRMINSERAQLAVAVAQPQSKMMAMMLQPIRSRNVNLAYQEGRLISFVKRHNTKMFATLKANR</sequence>
<evidence type="ECO:0000313" key="5">
    <source>
        <dbReference type="Proteomes" id="UP000469325"/>
    </source>
</evidence>
<dbReference type="PANTHER" id="PTHR22916">
    <property type="entry name" value="GLYCOSYLTRANSFERASE"/>
    <property type="match status" value="1"/>
</dbReference>
<evidence type="ECO:0000256" key="2">
    <source>
        <dbReference type="ARBA" id="ARBA00022679"/>
    </source>
</evidence>
<keyword evidence="1" id="KW-0328">Glycosyltransferase</keyword>
<keyword evidence="5" id="KW-1185">Reference proteome</keyword>
<dbReference type="CDD" id="cd00761">
    <property type="entry name" value="Glyco_tranf_GTA_type"/>
    <property type="match status" value="1"/>
</dbReference>
<dbReference type="InterPro" id="IPR001173">
    <property type="entry name" value="Glyco_trans_2-like"/>
</dbReference>
<dbReference type="Gene3D" id="3.90.550.10">
    <property type="entry name" value="Spore Coat Polysaccharide Biosynthesis Protein SpsA, Chain A"/>
    <property type="match status" value="1"/>
</dbReference>
<dbReference type="PANTHER" id="PTHR22916:SF51">
    <property type="entry name" value="GLYCOSYLTRANSFERASE EPSH-RELATED"/>
    <property type="match status" value="1"/>
</dbReference>
<keyword evidence="2 4" id="KW-0808">Transferase</keyword>
<evidence type="ECO:0000256" key="1">
    <source>
        <dbReference type="ARBA" id="ARBA00022676"/>
    </source>
</evidence>
<name>A0A6N7X8G5_9ACTN</name>
<dbReference type="InterPro" id="IPR029044">
    <property type="entry name" value="Nucleotide-diphossugar_trans"/>
</dbReference>